<sequence>MQDRVDSKLMVREESYGRPRRIALDSANTTARRPRDMKRNSRRTTTKISISSRYSNPQLQPDSNEETAALFRVLIHKINNTTLCGDVPPPHSCRLDKREALQRMQASSPGQSWTRCTRESDMMHWSSTRP</sequence>
<reference evidence="1" key="2">
    <citation type="journal article" date="2020" name="Nat. Commun.">
        <title>Large-scale genome sequencing of mycorrhizal fungi provides insights into the early evolution of symbiotic traits.</title>
        <authorList>
            <person name="Miyauchi S."/>
            <person name="Kiss E."/>
            <person name="Kuo A."/>
            <person name="Drula E."/>
            <person name="Kohler A."/>
            <person name="Sanchez-Garcia M."/>
            <person name="Morin E."/>
            <person name="Andreopoulos B."/>
            <person name="Barry K.W."/>
            <person name="Bonito G."/>
            <person name="Buee M."/>
            <person name="Carver A."/>
            <person name="Chen C."/>
            <person name="Cichocki N."/>
            <person name="Clum A."/>
            <person name="Culley D."/>
            <person name="Crous P.W."/>
            <person name="Fauchery L."/>
            <person name="Girlanda M."/>
            <person name="Hayes R.D."/>
            <person name="Keri Z."/>
            <person name="LaButti K."/>
            <person name="Lipzen A."/>
            <person name="Lombard V."/>
            <person name="Magnuson J."/>
            <person name="Maillard F."/>
            <person name="Murat C."/>
            <person name="Nolan M."/>
            <person name="Ohm R.A."/>
            <person name="Pangilinan J."/>
            <person name="Pereira M.F."/>
            <person name="Perotto S."/>
            <person name="Peter M."/>
            <person name="Pfister S."/>
            <person name="Riley R."/>
            <person name="Sitrit Y."/>
            <person name="Stielow J.B."/>
            <person name="Szollosi G."/>
            <person name="Zifcakova L."/>
            <person name="Stursova M."/>
            <person name="Spatafora J.W."/>
            <person name="Tedersoo L."/>
            <person name="Vaario L.M."/>
            <person name="Yamada A."/>
            <person name="Yan M."/>
            <person name="Wang P."/>
            <person name="Xu J."/>
            <person name="Bruns T."/>
            <person name="Baldrian P."/>
            <person name="Vilgalys R."/>
            <person name="Dunand C."/>
            <person name="Henrissat B."/>
            <person name="Grigoriev I.V."/>
            <person name="Hibbett D."/>
            <person name="Nagy L.G."/>
            <person name="Martin F.M."/>
        </authorList>
    </citation>
    <scope>NUCLEOTIDE SEQUENCE</scope>
    <source>
        <strain evidence="1">P2</strain>
    </source>
</reference>
<accession>A0ACB6Z7Z6</accession>
<dbReference type="Proteomes" id="UP000886501">
    <property type="component" value="Unassembled WGS sequence"/>
</dbReference>
<name>A0ACB6Z7Z6_THEGA</name>
<reference evidence="1" key="1">
    <citation type="submission" date="2019-10" db="EMBL/GenBank/DDBJ databases">
        <authorList>
            <consortium name="DOE Joint Genome Institute"/>
            <person name="Kuo A."/>
            <person name="Miyauchi S."/>
            <person name="Kiss E."/>
            <person name="Drula E."/>
            <person name="Kohler A."/>
            <person name="Sanchez-Garcia M."/>
            <person name="Andreopoulos B."/>
            <person name="Barry K.W."/>
            <person name="Bonito G."/>
            <person name="Buee M."/>
            <person name="Carver A."/>
            <person name="Chen C."/>
            <person name="Cichocki N."/>
            <person name="Clum A."/>
            <person name="Culley D."/>
            <person name="Crous P.W."/>
            <person name="Fauchery L."/>
            <person name="Girlanda M."/>
            <person name="Hayes R."/>
            <person name="Keri Z."/>
            <person name="Labutti K."/>
            <person name="Lipzen A."/>
            <person name="Lombard V."/>
            <person name="Magnuson J."/>
            <person name="Maillard F."/>
            <person name="Morin E."/>
            <person name="Murat C."/>
            <person name="Nolan M."/>
            <person name="Ohm R."/>
            <person name="Pangilinan J."/>
            <person name="Pereira M."/>
            <person name="Perotto S."/>
            <person name="Peter M."/>
            <person name="Riley R."/>
            <person name="Sitrit Y."/>
            <person name="Stielow B."/>
            <person name="Szollosi G."/>
            <person name="Zifcakova L."/>
            <person name="Stursova M."/>
            <person name="Spatafora J.W."/>
            <person name="Tedersoo L."/>
            <person name="Vaario L.-M."/>
            <person name="Yamada A."/>
            <person name="Yan M."/>
            <person name="Wang P."/>
            <person name="Xu J."/>
            <person name="Bruns T."/>
            <person name="Baldrian P."/>
            <person name="Vilgalys R."/>
            <person name="Henrissat B."/>
            <person name="Grigoriev I.V."/>
            <person name="Hibbett D."/>
            <person name="Nagy L.G."/>
            <person name="Martin F.M."/>
        </authorList>
    </citation>
    <scope>NUCLEOTIDE SEQUENCE</scope>
    <source>
        <strain evidence="1">P2</strain>
    </source>
</reference>
<dbReference type="EMBL" id="MU118083">
    <property type="protein sequence ID" value="KAF9645634.1"/>
    <property type="molecule type" value="Genomic_DNA"/>
</dbReference>
<gene>
    <name evidence="1" type="ORF">BDM02DRAFT_3119883</name>
</gene>
<comment type="caution">
    <text evidence="1">The sequence shown here is derived from an EMBL/GenBank/DDBJ whole genome shotgun (WGS) entry which is preliminary data.</text>
</comment>
<proteinExistence type="predicted"/>
<evidence type="ECO:0000313" key="2">
    <source>
        <dbReference type="Proteomes" id="UP000886501"/>
    </source>
</evidence>
<protein>
    <submittedName>
        <fullName evidence="1">Uncharacterized protein</fullName>
    </submittedName>
</protein>
<organism evidence="1 2">
    <name type="scientific">Thelephora ganbajun</name>
    <name type="common">Ganba fungus</name>
    <dbReference type="NCBI Taxonomy" id="370292"/>
    <lineage>
        <taxon>Eukaryota</taxon>
        <taxon>Fungi</taxon>
        <taxon>Dikarya</taxon>
        <taxon>Basidiomycota</taxon>
        <taxon>Agaricomycotina</taxon>
        <taxon>Agaricomycetes</taxon>
        <taxon>Thelephorales</taxon>
        <taxon>Thelephoraceae</taxon>
        <taxon>Thelephora</taxon>
    </lineage>
</organism>
<keyword evidence="2" id="KW-1185">Reference proteome</keyword>
<evidence type="ECO:0000313" key="1">
    <source>
        <dbReference type="EMBL" id="KAF9645634.1"/>
    </source>
</evidence>